<dbReference type="GO" id="GO:0000287">
    <property type="term" value="F:magnesium ion binding"/>
    <property type="evidence" value="ECO:0007669"/>
    <property type="project" value="UniProtKB-UniRule"/>
</dbReference>
<dbReference type="NCBIfam" id="TIGR00184">
    <property type="entry name" value="purA"/>
    <property type="match status" value="1"/>
</dbReference>
<dbReference type="InterPro" id="IPR033128">
    <property type="entry name" value="Adenylosuccin_syn_Lys_AS"/>
</dbReference>
<comment type="cofactor">
    <cofactor evidence="8">
        <name>Mg(2+)</name>
        <dbReference type="ChEBI" id="CHEBI:18420"/>
    </cofactor>
    <text evidence="8">Binds 1 Mg(2+) ion per subunit.</text>
</comment>
<feature type="binding site" description="in other chain" evidence="8">
    <location>
        <begin position="38"/>
        <end position="41"/>
    </location>
    <ligand>
        <name>IMP</name>
        <dbReference type="ChEBI" id="CHEBI:58053"/>
        <note>ligand shared between dimeric partners</note>
    </ligand>
</feature>
<dbReference type="InterPro" id="IPR027417">
    <property type="entry name" value="P-loop_NTPase"/>
</dbReference>
<name>A0A2G6E205_9BACT</name>
<comment type="caution">
    <text evidence="11">The sequence shown here is derived from an EMBL/GenBank/DDBJ whole genome shotgun (WGS) entry which is preliminary data.</text>
</comment>
<dbReference type="EC" id="6.3.4.4" evidence="8 10"/>
<dbReference type="GO" id="GO:0005737">
    <property type="term" value="C:cytoplasm"/>
    <property type="evidence" value="ECO:0007669"/>
    <property type="project" value="UniProtKB-SubCell"/>
</dbReference>
<comment type="similarity">
    <text evidence="8 10">Belongs to the adenylosuccinate synthetase family.</text>
</comment>
<evidence type="ECO:0000256" key="5">
    <source>
        <dbReference type="ARBA" id="ARBA00022755"/>
    </source>
</evidence>
<evidence type="ECO:0000256" key="4">
    <source>
        <dbReference type="ARBA" id="ARBA00022741"/>
    </source>
</evidence>
<feature type="binding site" description="in other chain" evidence="8">
    <location>
        <position position="130"/>
    </location>
    <ligand>
        <name>IMP</name>
        <dbReference type="ChEBI" id="CHEBI:58053"/>
        <note>ligand shared between dimeric partners</note>
    </ligand>
</feature>
<dbReference type="UniPathway" id="UPA00075">
    <property type="reaction ID" value="UER00335"/>
</dbReference>
<feature type="binding site" evidence="8">
    <location>
        <begin position="298"/>
        <end position="304"/>
    </location>
    <ligand>
        <name>substrate</name>
    </ligand>
</feature>
<feature type="binding site" description="in other chain" evidence="8">
    <location>
        <position position="223"/>
    </location>
    <ligand>
        <name>IMP</name>
        <dbReference type="ChEBI" id="CHEBI:58053"/>
        <note>ligand shared between dimeric partners</note>
    </ligand>
</feature>
<keyword evidence="2 8" id="KW-0436">Ligase</keyword>
<protein>
    <recommendedName>
        <fullName evidence="8 10">Adenylosuccinate synthetase</fullName>
        <shortName evidence="8">AMPSase</shortName>
        <shortName evidence="8">AdSS</shortName>
        <ecNumber evidence="8 10">6.3.4.4</ecNumber>
    </recommendedName>
    <alternativeName>
        <fullName evidence="8">IMP--aspartate ligase</fullName>
    </alternativeName>
</protein>
<dbReference type="InterPro" id="IPR042109">
    <property type="entry name" value="Adenylosuccinate_synth_dom1"/>
</dbReference>
<dbReference type="Proteomes" id="UP000229740">
    <property type="component" value="Unassembled WGS sequence"/>
</dbReference>
<dbReference type="GO" id="GO:0046040">
    <property type="term" value="P:IMP metabolic process"/>
    <property type="evidence" value="ECO:0007669"/>
    <property type="project" value="TreeGrafter"/>
</dbReference>
<feature type="binding site" evidence="8">
    <location>
        <position position="40"/>
    </location>
    <ligand>
        <name>Mg(2+)</name>
        <dbReference type="ChEBI" id="CHEBI:18420"/>
    </ligand>
</feature>
<dbReference type="GO" id="GO:0005525">
    <property type="term" value="F:GTP binding"/>
    <property type="evidence" value="ECO:0007669"/>
    <property type="project" value="UniProtKB-UniRule"/>
</dbReference>
<keyword evidence="6 8" id="KW-0460">Magnesium</keyword>
<evidence type="ECO:0000256" key="9">
    <source>
        <dbReference type="PROSITE-ProRule" id="PRU10134"/>
    </source>
</evidence>
<feature type="binding site" evidence="8">
    <location>
        <position position="144"/>
    </location>
    <ligand>
        <name>IMP</name>
        <dbReference type="ChEBI" id="CHEBI:58053"/>
        <note>ligand shared between dimeric partners</note>
    </ligand>
</feature>
<dbReference type="InterPro" id="IPR018220">
    <property type="entry name" value="Adenylosuccin_syn_GTP-bd"/>
</dbReference>
<evidence type="ECO:0000256" key="3">
    <source>
        <dbReference type="ARBA" id="ARBA00022723"/>
    </source>
</evidence>
<evidence type="ECO:0000313" key="12">
    <source>
        <dbReference type="Proteomes" id="UP000229740"/>
    </source>
</evidence>
<keyword evidence="3 8" id="KW-0479">Metal-binding</keyword>
<feature type="binding site" evidence="8">
    <location>
        <begin position="40"/>
        <end position="42"/>
    </location>
    <ligand>
        <name>GTP</name>
        <dbReference type="ChEBI" id="CHEBI:37565"/>
    </ligand>
</feature>
<comment type="catalytic activity">
    <reaction evidence="8 10">
        <text>IMP + L-aspartate + GTP = N(6)-(1,2-dicarboxyethyl)-AMP + GDP + phosphate + 2 H(+)</text>
        <dbReference type="Rhea" id="RHEA:15753"/>
        <dbReference type="ChEBI" id="CHEBI:15378"/>
        <dbReference type="ChEBI" id="CHEBI:29991"/>
        <dbReference type="ChEBI" id="CHEBI:37565"/>
        <dbReference type="ChEBI" id="CHEBI:43474"/>
        <dbReference type="ChEBI" id="CHEBI:57567"/>
        <dbReference type="ChEBI" id="CHEBI:58053"/>
        <dbReference type="ChEBI" id="CHEBI:58189"/>
        <dbReference type="EC" id="6.3.4.4"/>
    </reaction>
</comment>
<organism evidence="11 12">
    <name type="scientific">candidate division KSB3 bacterium</name>
    <dbReference type="NCBI Taxonomy" id="2044937"/>
    <lineage>
        <taxon>Bacteria</taxon>
        <taxon>candidate division KSB3</taxon>
    </lineage>
</organism>
<evidence type="ECO:0000256" key="8">
    <source>
        <dbReference type="HAMAP-Rule" id="MF_00011"/>
    </source>
</evidence>
<evidence type="ECO:0000256" key="2">
    <source>
        <dbReference type="ARBA" id="ARBA00022598"/>
    </source>
</evidence>
<dbReference type="CDD" id="cd03108">
    <property type="entry name" value="AdSS"/>
    <property type="match status" value="1"/>
</dbReference>
<dbReference type="Pfam" id="PF00709">
    <property type="entry name" value="Adenylsucc_synt"/>
    <property type="match status" value="1"/>
</dbReference>
<dbReference type="Gene3D" id="3.40.440.10">
    <property type="entry name" value="Adenylosuccinate Synthetase, subunit A, domain 1"/>
    <property type="match status" value="1"/>
</dbReference>
<reference evidence="11 12" key="1">
    <citation type="submission" date="2017-10" db="EMBL/GenBank/DDBJ databases">
        <title>Novel microbial diversity and functional potential in the marine mammal oral microbiome.</title>
        <authorList>
            <person name="Dudek N.K."/>
            <person name="Sun C.L."/>
            <person name="Burstein D."/>
            <person name="Kantor R.S."/>
            <person name="Aliaga Goltsman D.S."/>
            <person name="Bik E.M."/>
            <person name="Thomas B.C."/>
            <person name="Banfield J.F."/>
            <person name="Relman D.A."/>
        </authorList>
    </citation>
    <scope>NUCLEOTIDE SEQUENCE [LARGE SCALE GENOMIC DNA]</scope>
    <source>
        <strain evidence="11">DOLZORAL124_49_17</strain>
    </source>
</reference>
<feature type="binding site" evidence="8">
    <location>
        <begin position="330"/>
        <end position="332"/>
    </location>
    <ligand>
        <name>GTP</name>
        <dbReference type="ChEBI" id="CHEBI:37565"/>
    </ligand>
</feature>
<feature type="binding site" evidence="8">
    <location>
        <position position="13"/>
    </location>
    <ligand>
        <name>Mg(2+)</name>
        <dbReference type="ChEBI" id="CHEBI:18420"/>
    </ligand>
</feature>
<feature type="binding site" description="in other chain" evidence="8">
    <location>
        <position position="302"/>
    </location>
    <ligand>
        <name>IMP</name>
        <dbReference type="ChEBI" id="CHEBI:58053"/>
        <note>ligand shared between dimeric partners</note>
    </ligand>
</feature>
<feature type="active site" description="Proton acceptor" evidence="8">
    <location>
        <position position="13"/>
    </location>
</feature>
<dbReference type="AlphaFoldDB" id="A0A2G6E205"/>
<keyword evidence="4 8" id="KW-0547">Nucleotide-binding</keyword>
<dbReference type="SMART" id="SM00788">
    <property type="entry name" value="Adenylsucc_synt"/>
    <property type="match status" value="1"/>
</dbReference>
<dbReference type="Gene3D" id="3.90.170.10">
    <property type="entry name" value="Adenylosuccinate Synthetase, subunit A, domain 3"/>
    <property type="match status" value="1"/>
</dbReference>
<dbReference type="InterPro" id="IPR042110">
    <property type="entry name" value="Adenylosuccinate_synth_dom2"/>
</dbReference>
<feature type="binding site" description="in other chain" evidence="8">
    <location>
        <begin position="13"/>
        <end position="16"/>
    </location>
    <ligand>
        <name>IMP</name>
        <dbReference type="ChEBI" id="CHEBI:58053"/>
        <note>ligand shared between dimeric partners</note>
    </ligand>
</feature>
<feature type="binding site" evidence="8">
    <location>
        <begin position="12"/>
        <end position="18"/>
    </location>
    <ligand>
        <name>GTP</name>
        <dbReference type="ChEBI" id="CHEBI:37565"/>
    </ligand>
</feature>
<dbReference type="FunFam" id="1.10.300.10:FF:000001">
    <property type="entry name" value="Adenylosuccinate synthetase"/>
    <property type="match status" value="1"/>
</dbReference>
<sequence length="429" mass="46982">MANLIALGLQWGDEGKGKIVDMLSERFDVICRYQGGHNAGHTVRIGDNTFVLHLIPSGILHKGKHCVIGNGVVVDPEALFREIDALRDQGISDIEGRLFVSARAHVIMPYHLLLDRAHETALGEDKIGTTGRGIGPAYEQKSARSGLLVSDLLHESTFFRKLQMQLDKVKNCLGNDAQDFSCDALCEACLTFAKRLKPYVVDCSLFLAQALKNGKDILYEGAQGVMLDIDHGSYPYVSSSSACAGGACTGLGVGPTTIDAVLGVIKAYTTRVGEGPFPTELFDQNGKELQEYGGEFGATTGRPRRCGWFDALIGRYAVRVNGVSSLAVMKLDVLDRFPVVKICTGYRYNGEHLTELPMQPEALQDCEPIYETHEGWQQSTAGITDYDELPKNARCYLDRLAELLETEIAVVSTGPRRSETIIKAQEMFL</sequence>
<gene>
    <name evidence="8" type="primary">purA</name>
    <name evidence="11" type="ORF">CSB45_12840</name>
</gene>
<evidence type="ECO:0000256" key="6">
    <source>
        <dbReference type="ARBA" id="ARBA00022842"/>
    </source>
</evidence>
<keyword evidence="5 8" id="KW-0658">Purine biosynthesis</keyword>
<dbReference type="InterPro" id="IPR042111">
    <property type="entry name" value="Adenylosuccinate_synth_dom3"/>
</dbReference>
<keyword evidence="8" id="KW-0963">Cytoplasm</keyword>
<feature type="active site" evidence="9">
    <location>
        <position position="141"/>
    </location>
</feature>
<dbReference type="HAMAP" id="MF_00011">
    <property type="entry name" value="Adenylosucc_synth"/>
    <property type="match status" value="1"/>
</dbReference>
<evidence type="ECO:0000256" key="7">
    <source>
        <dbReference type="ARBA" id="ARBA00023134"/>
    </source>
</evidence>
<dbReference type="FunFam" id="3.90.170.10:FF:000001">
    <property type="entry name" value="Adenylosuccinate synthetase"/>
    <property type="match status" value="1"/>
</dbReference>
<dbReference type="PANTHER" id="PTHR11846">
    <property type="entry name" value="ADENYLOSUCCINATE SYNTHETASE"/>
    <property type="match status" value="1"/>
</dbReference>
<feature type="binding site" evidence="8">
    <location>
        <position position="304"/>
    </location>
    <ligand>
        <name>GTP</name>
        <dbReference type="ChEBI" id="CHEBI:37565"/>
    </ligand>
</feature>
<dbReference type="Gene3D" id="1.10.300.10">
    <property type="entry name" value="Adenylosuccinate Synthetase, subunit A, domain 2"/>
    <property type="match status" value="1"/>
</dbReference>
<evidence type="ECO:0000313" key="11">
    <source>
        <dbReference type="EMBL" id="PID56116.1"/>
    </source>
</evidence>
<dbReference type="PANTHER" id="PTHR11846:SF0">
    <property type="entry name" value="ADENYLOSUCCINATE SYNTHETASE"/>
    <property type="match status" value="1"/>
</dbReference>
<comment type="pathway">
    <text evidence="8 10">Purine metabolism; AMP biosynthesis via de novo pathway; AMP from IMP: step 1/2.</text>
</comment>
<dbReference type="SUPFAM" id="SSF52540">
    <property type="entry name" value="P-loop containing nucleoside triphosphate hydrolases"/>
    <property type="match status" value="1"/>
</dbReference>
<evidence type="ECO:0000256" key="1">
    <source>
        <dbReference type="ARBA" id="ARBA00011738"/>
    </source>
</evidence>
<dbReference type="InterPro" id="IPR001114">
    <property type="entry name" value="Adenylosuccinate_synthetase"/>
</dbReference>
<dbReference type="PROSITE" id="PS01266">
    <property type="entry name" value="ADENYLOSUCCIN_SYN_1"/>
    <property type="match status" value="1"/>
</dbReference>
<dbReference type="GO" id="GO:0044208">
    <property type="term" value="P:'de novo' AMP biosynthetic process"/>
    <property type="evidence" value="ECO:0007669"/>
    <property type="project" value="UniProtKB-UniRule"/>
</dbReference>
<comment type="caution">
    <text evidence="8">Lacks conserved residue(s) required for the propagation of feature annotation.</text>
</comment>
<dbReference type="NCBIfam" id="NF002223">
    <property type="entry name" value="PRK01117.1"/>
    <property type="match status" value="1"/>
</dbReference>
<feature type="binding site" evidence="8">
    <location>
        <begin position="412"/>
        <end position="414"/>
    </location>
    <ligand>
        <name>GTP</name>
        <dbReference type="ChEBI" id="CHEBI:37565"/>
    </ligand>
</feature>
<accession>A0A2G6E205</accession>
<keyword evidence="7 8" id="KW-0342">GTP-binding</keyword>
<proteinExistence type="inferred from homology"/>
<feature type="active site" description="Proton donor" evidence="8">
    <location>
        <position position="41"/>
    </location>
</feature>
<comment type="subcellular location">
    <subcellularLocation>
        <location evidence="8">Cytoplasm</location>
    </subcellularLocation>
</comment>
<dbReference type="PROSITE" id="PS00513">
    <property type="entry name" value="ADENYLOSUCCIN_SYN_2"/>
    <property type="match status" value="1"/>
</dbReference>
<dbReference type="GO" id="GO:0004019">
    <property type="term" value="F:adenylosuccinate synthase activity"/>
    <property type="evidence" value="ECO:0007669"/>
    <property type="project" value="UniProtKB-UniRule"/>
</dbReference>
<evidence type="ECO:0000256" key="10">
    <source>
        <dbReference type="RuleBase" id="RU000520"/>
    </source>
</evidence>
<comment type="function">
    <text evidence="8">Plays an important role in the de novo pathway of purine nucleotide biosynthesis. Catalyzes the first committed step in the biosynthesis of AMP from IMP.</text>
</comment>
<dbReference type="EMBL" id="PDPS01000038">
    <property type="protein sequence ID" value="PID56116.1"/>
    <property type="molecule type" value="Genomic_DNA"/>
</dbReference>
<comment type="subunit">
    <text evidence="1 8">Homodimer.</text>
</comment>